<feature type="region of interest" description="Disordered" evidence="1">
    <location>
        <begin position="20"/>
        <end position="48"/>
    </location>
</feature>
<name>A0A5J9WBY6_9POAL</name>
<sequence length="126" mass="13938">MHQQPLSLLPCAPSGYLSGFSSDSTEVSRSERSDQERAQGINSSTQGTFPVHPQILIALPIASSLCYHCMQEFQCKQITFPPWTVPHLRSAEKNEIAMIQAKCDNMNEDANSNVIHSEVLIYGTPC</sequence>
<protein>
    <submittedName>
        <fullName evidence="2">Uncharacterized protein</fullName>
    </submittedName>
</protein>
<keyword evidence="3" id="KW-1185">Reference proteome</keyword>
<dbReference type="Proteomes" id="UP000324897">
    <property type="component" value="Chromosome 5"/>
</dbReference>
<comment type="caution">
    <text evidence="2">The sequence shown here is derived from an EMBL/GenBank/DDBJ whole genome shotgun (WGS) entry which is preliminary data.</text>
</comment>
<dbReference type="Gramene" id="TVU45698">
    <property type="protein sequence ID" value="TVU45698"/>
    <property type="gene ID" value="EJB05_05194"/>
</dbReference>
<organism evidence="2 3">
    <name type="scientific">Eragrostis curvula</name>
    <name type="common">weeping love grass</name>
    <dbReference type="NCBI Taxonomy" id="38414"/>
    <lineage>
        <taxon>Eukaryota</taxon>
        <taxon>Viridiplantae</taxon>
        <taxon>Streptophyta</taxon>
        <taxon>Embryophyta</taxon>
        <taxon>Tracheophyta</taxon>
        <taxon>Spermatophyta</taxon>
        <taxon>Magnoliopsida</taxon>
        <taxon>Liliopsida</taxon>
        <taxon>Poales</taxon>
        <taxon>Poaceae</taxon>
        <taxon>PACMAD clade</taxon>
        <taxon>Chloridoideae</taxon>
        <taxon>Eragrostideae</taxon>
        <taxon>Eragrostidinae</taxon>
        <taxon>Eragrostis</taxon>
    </lineage>
</organism>
<proteinExistence type="predicted"/>
<reference evidence="2 3" key="1">
    <citation type="journal article" date="2019" name="Sci. Rep.">
        <title>A high-quality genome of Eragrostis curvula grass provides insights into Poaceae evolution and supports new strategies to enhance forage quality.</title>
        <authorList>
            <person name="Carballo J."/>
            <person name="Santos B.A.C.M."/>
            <person name="Zappacosta D."/>
            <person name="Garbus I."/>
            <person name="Selva J.P."/>
            <person name="Gallo C.A."/>
            <person name="Diaz A."/>
            <person name="Albertini E."/>
            <person name="Caccamo M."/>
            <person name="Echenique V."/>
        </authorList>
    </citation>
    <scope>NUCLEOTIDE SEQUENCE [LARGE SCALE GENOMIC DNA]</scope>
    <source>
        <strain evidence="3">cv. Victoria</strain>
        <tissue evidence="2">Leaf</tissue>
    </source>
</reference>
<feature type="non-terminal residue" evidence="2">
    <location>
        <position position="1"/>
    </location>
</feature>
<evidence type="ECO:0000256" key="1">
    <source>
        <dbReference type="SAM" id="MobiDB-lite"/>
    </source>
</evidence>
<feature type="compositionally biased region" description="Basic and acidic residues" evidence="1">
    <location>
        <begin position="26"/>
        <end position="37"/>
    </location>
</feature>
<dbReference type="AlphaFoldDB" id="A0A5J9WBY6"/>
<dbReference type="EMBL" id="RWGY01000004">
    <property type="protein sequence ID" value="TVU45698.1"/>
    <property type="molecule type" value="Genomic_DNA"/>
</dbReference>
<gene>
    <name evidence="2" type="ORF">EJB05_05194</name>
</gene>
<evidence type="ECO:0000313" key="2">
    <source>
        <dbReference type="EMBL" id="TVU45698.1"/>
    </source>
</evidence>
<evidence type="ECO:0000313" key="3">
    <source>
        <dbReference type="Proteomes" id="UP000324897"/>
    </source>
</evidence>
<accession>A0A5J9WBY6</accession>